<dbReference type="InterPro" id="IPR055066">
    <property type="entry name" value="AASDHPPT_N"/>
</dbReference>
<dbReference type="RefSeq" id="WP_034704262.1">
    <property type="nucleotide sequence ID" value="NZ_JPRO01000007.1"/>
</dbReference>
<dbReference type="EMBL" id="JPRO01000007">
    <property type="protein sequence ID" value="KFF03764.1"/>
    <property type="molecule type" value="Genomic_DNA"/>
</dbReference>
<dbReference type="AlphaFoldDB" id="A0A085ZH50"/>
<dbReference type="eggNOG" id="COG2091">
    <property type="taxonomic scope" value="Bacteria"/>
</dbReference>
<feature type="domain" description="4'-phosphopantetheinyl transferase" evidence="3">
    <location>
        <begin position="103"/>
        <end position="195"/>
    </location>
</feature>
<proteinExistence type="inferred from homology"/>
<evidence type="ECO:0000313" key="6">
    <source>
        <dbReference type="Proteomes" id="UP000028703"/>
    </source>
</evidence>
<dbReference type="Proteomes" id="UP000028703">
    <property type="component" value="Unassembled WGS sequence"/>
</dbReference>
<dbReference type="SUPFAM" id="SSF56214">
    <property type="entry name" value="4'-phosphopantetheinyl transferase"/>
    <property type="match status" value="2"/>
</dbReference>
<dbReference type="InterPro" id="IPR037143">
    <property type="entry name" value="4-PPantetheinyl_Trfase_dom_sf"/>
</dbReference>
<evidence type="ECO:0000259" key="4">
    <source>
        <dbReference type="Pfam" id="PF22624"/>
    </source>
</evidence>
<reference evidence="5 6" key="1">
    <citation type="submission" date="2014-07" db="EMBL/GenBank/DDBJ databases">
        <title>Genome of Chryseobacterium luteum DSM 18605.</title>
        <authorList>
            <person name="Stropko S.J."/>
            <person name="Pipes S.E."/>
            <person name="Newman J.D."/>
        </authorList>
    </citation>
    <scope>NUCLEOTIDE SEQUENCE [LARGE SCALE GENOMIC DNA]</scope>
    <source>
        <strain evidence="5 6">DSM 18605</strain>
    </source>
</reference>
<dbReference type="GO" id="GO:0008897">
    <property type="term" value="F:holo-[acyl-carrier-protein] synthase activity"/>
    <property type="evidence" value="ECO:0007669"/>
    <property type="project" value="InterPro"/>
</dbReference>
<dbReference type="InterPro" id="IPR008278">
    <property type="entry name" value="4-PPantetheinyl_Trfase_dom"/>
</dbReference>
<evidence type="ECO:0000256" key="2">
    <source>
        <dbReference type="ARBA" id="ARBA00022679"/>
    </source>
</evidence>
<comment type="caution">
    <text evidence="5">The sequence shown here is derived from an EMBL/GenBank/DDBJ whole genome shotgun (WGS) entry which is preliminary data.</text>
</comment>
<dbReference type="STRING" id="421531.IX38_10125"/>
<name>A0A085ZH50_9FLAO</name>
<comment type="similarity">
    <text evidence="1">Belongs to the P-Pant transferase superfamily. Gsp/Sfp/HetI/AcpT family.</text>
</comment>
<dbReference type="PANTHER" id="PTHR12215">
    <property type="entry name" value="PHOSPHOPANTETHEINE TRANSFERASE"/>
    <property type="match status" value="1"/>
</dbReference>
<feature type="domain" description="4'-phosphopantetheinyl transferase N-terminal" evidence="4">
    <location>
        <begin position="31"/>
        <end position="96"/>
    </location>
</feature>
<sequence>MKILYAFIDEGCHKTLMDDYLSICADDENFKNKILKYRRWQDAQASLIGRMLLKYGLSNYFGITNFKIEKTNDNKPFLKNKNIQFNISHSKDLVVCIITDYFPVGIDVEFIDYTMNYLDFKYQMTDNELKIIEGSENRTRSFFSYWTSKEAVIKAYGKGLKVALKSFKIVNNHSSIDNHQFELKEIFINENYHCCIAANGNIRSKNIYVKQLSLNEL</sequence>
<gene>
    <name evidence="5" type="ORF">IX38_10125</name>
</gene>
<organism evidence="5 6">
    <name type="scientific">Chryseobacterium luteum</name>
    <dbReference type="NCBI Taxonomy" id="421531"/>
    <lineage>
        <taxon>Bacteria</taxon>
        <taxon>Pseudomonadati</taxon>
        <taxon>Bacteroidota</taxon>
        <taxon>Flavobacteriia</taxon>
        <taxon>Flavobacteriales</taxon>
        <taxon>Weeksellaceae</taxon>
        <taxon>Chryseobacterium group</taxon>
        <taxon>Chryseobacterium</taxon>
    </lineage>
</organism>
<evidence type="ECO:0000256" key="1">
    <source>
        <dbReference type="ARBA" id="ARBA00010990"/>
    </source>
</evidence>
<dbReference type="PANTHER" id="PTHR12215:SF10">
    <property type="entry name" value="L-AMINOADIPATE-SEMIALDEHYDE DEHYDROGENASE-PHOSPHOPANTETHEINYL TRANSFERASE"/>
    <property type="match status" value="1"/>
</dbReference>
<protein>
    <submittedName>
        <fullName evidence="5">Uncharacterized protein</fullName>
    </submittedName>
</protein>
<dbReference type="Pfam" id="PF01648">
    <property type="entry name" value="ACPS"/>
    <property type="match status" value="1"/>
</dbReference>
<dbReference type="OrthoDB" id="9808281at2"/>
<evidence type="ECO:0000313" key="5">
    <source>
        <dbReference type="EMBL" id="KFF03764.1"/>
    </source>
</evidence>
<accession>A0A085ZH50</accession>
<dbReference type="GO" id="GO:0005829">
    <property type="term" value="C:cytosol"/>
    <property type="evidence" value="ECO:0007669"/>
    <property type="project" value="TreeGrafter"/>
</dbReference>
<dbReference type="InterPro" id="IPR050559">
    <property type="entry name" value="P-Pant_transferase_sf"/>
</dbReference>
<keyword evidence="2" id="KW-0808">Transferase</keyword>
<keyword evidence="6" id="KW-1185">Reference proteome</keyword>
<dbReference type="GO" id="GO:0000287">
    <property type="term" value="F:magnesium ion binding"/>
    <property type="evidence" value="ECO:0007669"/>
    <property type="project" value="InterPro"/>
</dbReference>
<dbReference type="Gene3D" id="3.90.470.20">
    <property type="entry name" value="4'-phosphopantetheinyl transferase domain"/>
    <property type="match status" value="2"/>
</dbReference>
<dbReference type="Pfam" id="PF22624">
    <property type="entry name" value="AASDHPPT_N"/>
    <property type="match status" value="1"/>
</dbReference>
<dbReference type="GO" id="GO:0019878">
    <property type="term" value="P:lysine biosynthetic process via aminoadipic acid"/>
    <property type="evidence" value="ECO:0007669"/>
    <property type="project" value="TreeGrafter"/>
</dbReference>
<evidence type="ECO:0000259" key="3">
    <source>
        <dbReference type="Pfam" id="PF01648"/>
    </source>
</evidence>